<proteinExistence type="predicted"/>
<accession>A0A5B7IB50</accession>
<name>A0A5B7IB50_PORTR</name>
<dbReference type="EMBL" id="VSRR010047162">
    <property type="protein sequence ID" value="MPC77944.1"/>
    <property type="molecule type" value="Genomic_DNA"/>
</dbReference>
<reference evidence="1 2" key="1">
    <citation type="submission" date="2019-05" db="EMBL/GenBank/DDBJ databases">
        <title>Another draft genome of Portunus trituberculatus and its Hox gene families provides insights of decapod evolution.</title>
        <authorList>
            <person name="Jeong J.-H."/>
            <person name="Song I."/>
            <person name="Kim S."/>
            <person name="Choi T."/>
            <person name="Kim D."/>
            <person name="Ryu S."/>
            <person name="Kim W."/>
        </authorList>
    </citation>
    <scope>NUCLEOTIDE SEQUENCE [LARGE SCALE GENOMIC DNA]</scope>
    <source>
        <tissue evidence="1">Muscle</tissue>
    </source>
</reference>
<sequence length="64" mass="7492">MERLLINHHIAQTPAASRTKTREQREGGVMEGWAEMRDLRQGFRRRLMSDDLVREAAERGLTEQ</sequence>
<dbReference type="AlphaFoldDB" id="A0A5B7IB50"/>
<organism evidence="1 2">
    <name type="scientific">Portunus trituberculatus</name>
    <name type="common">Swimming crab</name>
    <name type="synonym">Neptunus trituberculatus</name>
    <dbReference type="NCBI Taxonomy" id="210409"/>
    <lineage>
        <taxon>Eukaryota</taxon>
        <taxon>Metazoa</taxon>
        <taxon>Ecdysozoa</taxon>
        <taxon>Arthropoda</taxon>
        <taxon>Crustacea</taxon>
        <taxon>Multicrustacea</taxon>
        <taxon>Malacostraca</taxon>
        <taxon>Eumalacostraca</taxon>
        <taxon>Eucarida</taxon>
        <taxon>Decapoda</taxon>
        <taxon>Pleocyemata</taxon>
        <taxon>Brachyura</taxon>
        <taxon>Eubrachyura</taxon>
        <taxon>Portunoidea</taxon>
        <taxon>Portunidae</taxon>
        <taxon>Portuninae</taxon>
        <taxon>Portunus</taxon>
    </lineage>
</organism>
<keyword evidence="2" id="KW-1185">Reference proteome</keyword>
<dbReference type="Proteomes" id="UP000324222">
    <property type="component" value="Unassembled WGS sequence"/>
</dbReference>
<gene>
    <name evidence="1" type="ORF">E2C01_072413</name>
</gene>
<comment type="caution">
    <text evidence="1">The sequence shown here is derived from an EMBL/GenBank/DDBJ whole genome shotgun (WGS) entry which is preliminary data.</text>
</comment>
<evidence type="ECO:0000313" key="1">
    <source>
        <dbReference type="EMBL" id="MPC77944.1"/>
    </source>
</evidence>
<protein>
    <submittedName>
        <fullName evidence="1">Uncharacterized protein</fullName>
    </submittedName>
</protein>
<evidence type="ECO:0000313" key="2">
    <source>
        <dbReference type="Proteomes" id="UP000324222"/>
    </source>
</evidence>